<organism evidence="6 7">
    <name type="scientific">Talaromyces amestolkiae</name>
    <dbReference type="NCBI Taxonomy" id="1196081"/>
    <lineage>
        <taxon>Eukaryota</taxon>
        <taxon>Fungi</taxon>
        <taxon>Dikarya</taxon>
        <taxon>Ascomycota</taxon>
        <taxon>Pezizomycotina</taxon>
        <taxon>Eurotiomycetes</taxon>
        <taxon>Eurotiomycetidae</taxon>
        <taxon>Eurotiales</taxon>
        <taxon>Trichocomaceae</taxon>
        <taxon>Talaromyces</taxon>
        <taxon>Talaromyces sect. Talaromyces</taxon>
    </lineage>
</organism>
<dbReference type="Proteomes" id="UP000249363">
    <property type="component" value="Unassembled WGS sequence"/>
</dbReference>
<dbReference type="GeneID" id="63798331"/>
<accession>A0A364LB99</accession>
<comment type="caution">
    <text evidence="6">The sequence shown here is derived from an EMBL/GenBank/DDBJ whole genome shotgun (WGS) entry which is preliminary data.</text>
</comment>
<dbReference type="Gene3D" id="2.60.40.1180">
    <property type="entry name" value="Golgi alpha-mannosidase II"/>
    <property type="match status" value="1"/>
</dbReference>
<dbReference type="EMBL" id="MIKG01000022">
    <property type="protein sequence ID" value="RAO73105.1"/>
    <property type="molecule type" value="Genomic_DNA"/>
</dbReference>
<dbReference type="Pfam" id="PF00128">
    <property type="entry name" value="Alpha-amylase"/>
    <property type="match status" value="1"/>
</dbReference>
<dbReference type="GO" id="GO:0000025">
    <property type="term" value="P:maltose catabolic process"/>
    <property type="evidence" value="ECO:0007669"/>
    <property type="project" value="TreeGrafter"/>
</dbReference>
<evidence type="ECO:0000313" key="6">
    <source>
        <dbReference type="EMBL" id="RAO73105.1"/>
    </source>
</evidence>
<dbReference type="PANTHER" id="PTHR10357">
    <property type="entry name" value="ALPHA-AMYLASE FAMILY MEMBER"/>
    <property type="match status" value="1"/>
</dbReference>
<dbReference type="PANTHER" id="PTHR10357:SF232">
    <property type="entry name" value="GLYCOSYL HYDROLASE FAMILY 13 CATALYTIC DOMAIN-CONTAINING PROTEIN"/>
    <property type="match status" value="1"/>
</dbReference>
<comment type="similarity">
    <text evidence="1">Belongs to the glycosyl hydrolase 13 family.</text>
</comment>
<evidence type="ECO:0000256" key="2">
    <source>
        <dbReference type="ARBA" id="ARBA00022801"/>
    </source>
</evidence>
<dbReference type="CDD" id="cd12148">
    <property type="entry name" value="fungal_TF_MHR"/>
    <property type="match status" value="1"/>
</dbReference>
<dbReference type="InterPro" id="IPR006047">
    <property type="entry name" value="GH13_cat_dom"/>
</dbReference>
<keyword evidence="4" id="KW-0462">Maltose metabolism</keyword>
<reference evidence="6 7" key="1">
    <citation type="journal article" date="2017" name="Biotechnol. Biofuels">
        <title>Differential beta-glucosidase expression as a function of carbon source availability in Talaromyces amestolkiae: a genomic and proteomic approach.</title>
        <authorList>
            <person name="de Eugenio L.I."/>
            <person name="Mendez-Liter J.A."/>
            <person name="Nieto-Dominguez M."/>
            <person name="Alonso L."/>
            <person name="Gil-Munoz J."/>
            <person name="Barriuso J."/>
            <person name="Prieto A."/>
            <person name="Martinez M.J."/>
        </authorList>
    </citation>
    <scope>NUCLEOTIDE SEQUENCE [LARGE SCALE GENOMIC DNA]</scope>
    <source>
        <strain evidence="6 7">CIB</strain>
    </source>
</reference>
<dbReference type="GO" id="GO:0004574">
    <property type="term" value="F:oligo-1,6-glucosidase activity"/>
    <property type="evidence" value="ECO:0007669"/>
    <property type="project" value="TreeGrafter"/>
</dbReference>
<dbReference type="STRING" id="1196081.A0A364LB99"/>
<dbReference type="SUPFAM" id="SSF51445">
    <property type="entry name" value="(Trans)glycosidases"/>
    <property type="match status" value="1"/>
</dbReference>
<dbReference type="GO" id="GO:0033934">
    <property type="term" value="F:glucan 1,4-alpha-maltotriohydrolase activity"/>
    <property type="evidence" value="ECO:0007669"/>
    <property type="project" value="TreeGrafter"/>
</dbReference>
<dbReference type="RefSeq" id="XP_040737619.1">
    <property type="nucleotide sequence ID" value="XM_040881998.1"/>
</dbReference>
<feature type="domain" description="Glycosyl hydrolase family 13 catalytic" evidence="5">
    <location>
        <begin position="12"/>
        <end position="427"/>
    </location>
</feature>
<dbReference type="Gene3D" id="3.90.400.10">
    <property type="entry name" value="Oligo-1,6-glucosidase, Domain 2"/>
    <property type="match status" value="1"/>
</dbReference>
<proteinExistence type="inferred from homology"/>
<dbReference type="GO" id="GO:0005987">
    <property type="term" value="P:sucrose catabolic process"/>
    <property type="evidence" value="ECO:0007669"/>
    <property type="project" value="TreeGrafter"/>
</dbReference>
<sequence>MRAWWKESTVYQIYPASFKDSNGDGIGDLRGILSKLDYIQALGVDIVWLNPIFSSPQVDMGYDISDYYNIHPPYGTMEDVDMLAKGLRERGMKLVMDLVVNHTSDQHPWFQEAISSVSSPRRDWYIWKKPIIGKDGKPQPPNNWKSYFGGSAWEYDDRSGEYYLHLFAKEQPDLNWDNVEVRKAVHRIIRFWLEKGVHGFRMDVINFISKDQSFPNAAIVSNSRWQNGSAHYACGPRLHEYLQEIGAILKEYDAFSVGEMPEVNDCDEILKAVGFQRGELNMIFHFEIVSLDHGEGGKFTPKDWKMQELKSVVAKWQKFMHENNGWNALYLENHDQPRIVSRFGSDQPGNRELSAKMLAAFLGFQSGTLFIYQGQELGMPNVPRHWGIDQYRDIETLNHWKEIVSEGLADPNVSLQEYRLKSRDNSRTPMQWDGSENAGFSTSKPWISVHDDYKTFNAASQIADKNSVYHFWSAILGLRKAFPDILVYGSFDMISSEHPDIFGYKRVSDNGRVAVIVANFRPWVVTWTPPHFSKIKSGGIVLTNYPGRRSLKCISEEPLNLEPLEAFLWLEDLEQSSHLGNSGTYQSVNVLVHPEEGPNVSTSMHRPRGAPARCMEISLVCEYKDIARRKGPKGHQAPVLTSLRSAVNPNGSSPLTNDVQPIDNVIAEFSPASMASLSDFISSVGYEVPLLTPEICTAGLAPGPPRISSTQLQAHLHVFITYLYPIMPVIDKDALLIDCANPEALGLRRYALLVALSAAAHLQLNLDMPQENAQADISQSGQSLLREVLRTLQQFDPLDDPHVDNVLTMFFLFAAYGNLRRTHQAWHYLNQSICFAYMLKLNVESTYTNLDQYEADRLRRIYWLLFITER</sequence>
<dbReference type="SMART" id="SM00642">
    <property type="entry name" value="Aamy"/>
    <property type="match status" value="1"/>
</dbReference>
<dbReference type="SUPFAM" id="SSF51011">
    <property type="entry name" value="Glycosyl hydrolase domain"/>
    <property type="match status" value="1"/>
</dbReference>
<evidence type="ECO:0000256" key="4">
    <source>
        <dbReference type="ARBA" id="ARBA00026248"/>
    </source>
</evidence>
<dbReference type="GO" id="GO:0004556">
    <property type="term" value="F:alpha-amylase activity"/>
    <property type="evidence" value="ECO:0007669"/>
    <property type="project" value="TreeGrafter"/>
</dbReference>
<dbReference type="NCBIfam" id="NF008183">
    <property type="entry name" value="PRK10933.1"/>
    <property type="match status" value="1"/>
</dbReference>
<dbReference type="Gene3D" id="3.20.20.80">
    <property type="entry name" value="Glycosidases"/>
    <property type="match status" value="1"/>
</dbReference>
<name>A0A364LB99_TALAM</name>
<dbReference type="GO" id="GO:0004575">
    <property type="term" value="F:sucrose alpha-glucosidase activity"/>
    <property type="evidence" value="ECO:0007669"/>
    <property type="project" value="TreeGrafter"/>
</dbReference>
<dbReference type="InterPro" id="IPR045857">
    <property type="entry name" value="O16G_dom_2"/>
</dbReference>
<evidence type="ECO:0000313" key="7">
    <source>
        <dbReference type="Proteomes" id="UP000249363"/>
    </source>
</evidence>
<keyword evidence="3" id="KW-0326">Glycosidase</keyword>
<keyword evidence="7" id="KW-1185">Reference proteome</keyword>
<evidence type="ECO:0000259" key="5">
    <source>
        <dbReference type="SMART" id="SM00642"/>
    </source>
</evidence>
<evidence type="ECO:0000256" key="1">
    <source>
        <dbReference type="ARBA" id="ARBA00008061"/>
    </source>
</evidence>
<dbReference type="InterPro" id="IPR017853">
    <property type="entry name" value="GH"/>
</dbReference>
<dbReference type="AlphaFoldDB" id="A0A364LB99"/>
<dbReference type="FunFam" id="3.20.20.80:FF:000064">
    <property type="entry name" value="Oligo-1,6-glucosidase"/>
    <property type="match status" value="2"/>
</dbReference>
<dbReference type="OrthoDB" id="1740265at2759"/>
<dbReference type="CDD" id="cd11333">
    <property type="entry name" value="AmyAc_SI_OligoGlu_DGase"/>
    <property type="match status" value="1"/>
</dbReference>
<dbReference type="FunFam" id="3.90.400.10:FF:000004">
    <property type="entry name" value="Oligo-1,6-glucosidase"/>
    <property type="match status" value="1"/>
</dbReference>
<evidence type="ECO:0000256" key="3">
    <source>
        <dbReference type="ARBA" id="ARBA00023295"/>
    </source>
</evidence>
<gene>
    <name evidence="6" type="ORF">BHQ10_009117</name>
</gene>
<protein>
    <recommendedName>
        <fullName evidence="5">Glycosyl hydrolase family 13 catalytic domain-containing protein</fullName>
    </recommendedName>
</protein>
<keyword evidence="2" id="KW-0378">Hydrolase</keyword>
<dbReference type="InterPro" id="IPR013780">
    <property type="entry name" value="Glyco_hydro_b"/>
</dbReference>